<dbReference type="GO" id="GO:0006364">
    <property type="term" value="P:rRNA processing"/>
    <property type="evidence" value="ECO:0007669"/>
    <property type="project" value="UniProtKB-KW"/>
</dbReference>
<dbReference type="InterPro" id="IPR001650">
    <property type="entry name" value="Helicase_C-like"/>
</dbReference>
<sequence>MAGDKSAHHASVKKDSATPLSAKKSHKRKRESDGSPIATSTPTPTKKAKKTQNLSPTAVGSKQKPRKEKRNKYSEEDGVREEKTRKDSAVSPVGSKANARSSDDKVSKSKKKSKGEKRRASESNEGSAHMKGSQGDSDDSSERKEDKAGKALKSTKNSKDESGTNSAKNKFSGILSKFERSAKLKEAAKAKNDSTDNGALTGPLTAEPVVAQGLEPLPQPEQITEETEKPSYSSLPAWLANPVRESASKRARFSELGIDSNLLRVLEDHGYKEAFAVQSTVIPLLLQGPRRHPGDLCISAATGSGKTLSYVLPLVTALKPTPAPRMRGLIVVPTRELVKQAREACELCATGSGLRIGSAVGNVAIKDEQRTLMRVDQCYGPELSKQRQTVDLTGEDWTNFNLMNYLAETSDLSESLPGYVQRAEPNIDILICTPGRLVDHLRYTKGFTLEHLEWLVIDEADRLLNESFQEWVDVVMNSLDARKDPKTFGSSGKFMAQLGLPIQSREPRKVILSATMTRDISKLNSLRLANPKLVIIGSAEPTATEEAEHDGVPTTSDEQFTLPSTLKEYSVSVGDGSQKPLYLLQLLQSHINLDTPNQRSVACFSRSSDTEESSSDDTSSDGSDPEDSDSSDTNSDDTSSDESSSDESDSDSSEDGSSSSDGSDSSSDVSVLSESDEKEKNISHRGPARSTVLIFTKSSESASRLSRLISLLDPSLANHIGTIIKSNKSSASRKTLTAYRRGKISIIVATDRASRGLDLESLTHVVNYDVPPSVTTYVHRVGRTARAGKEGSAWTLVAHREGHWFVNEISKGSDGKITRSTKVERVNVKLDTSAEIKSRYAAALDTLEKEIKTGGSKPTKPQA</sequence>
<dbReference type="Pfam" id="PF00270">
    <property type="entry name" value="DEAD"/>
    <property type="match status" value="2"/>
</dbReference>
<dbReference type="GO" id="GO:0005524">
    <property type="term" value="F:ATP binding"/>
    <property type="evidence" value="ECO:0007669"/>
    <property type="project" value="UniProtKB-UniRule"/>
</dbReference>
<evidence type="ECO:0000256" key="6">
    <source>
        <dbReference type="ARBA" id="ARBA00022840"/>
    </source>
</evidence>
<evidence type="ECO:0000256" key="4">
    <source>
        <dbReference type="ARBA" id="ARBA00022801"/>
    </source>
</evidence>
<dbReference type="Pfam" id="PF00271">
    <property type="entry name" value="Helicase_C"/>
    <property type="match status" value="1"/>
</dbReference>
<dbReference type="STRING" id="331117.A1D174"/>
<dbReference type="PROSITE" id="PS51192">
    <property type="entry name" value="HELICASE_ATP_BIND_1"/>
    <property type="match status" value="1"/>
</dbReference>
<dbReference type="HOGENOM" id="CLU_003041_15_2_1"/>
<organism evidence="15 16">
    <name type="scientific">Neosartorya fischeri (strain ATCC 1020 / DSM 3700 / CBS 544.65 / FGSC A1164 / JCM 1740 / NRRL 181 / WB 181)</name>
    <name type="common">Aspergillus fischerianus</name>
    <dbReference type="NCBI Taxonomy" id="331117"/>
    <lineage>
        <taxon>Eukaryota</taxon>
        <taxon>Fungi</taxon>
        <taxon>Dikarya</taxon>
        <taxon>Ascomycota</taxon>
        <taxon>Pezizomycotina</taxon>
        <taxon>Eurotiomycetes</taxon>
        <taxon>Eurotiomycetidae</taxon>
        <taxon>Eurotiales</taxon>
        <taxon>Aspergillaceae</taxon>
        <taxon>Aspergillus</taxon>
        <taxon>Aspergillus subgen. Fumigati</taxon>
    </lineage>
</organism>
<keyword evidence="3 10" id="KW-0547">Nucleotide-binding</keyword>
<dbReference type="PROSITE" id="PS00039">
    <property type="entry name" value="DEAD_ATP_HELICASE"/>
    <property type="match status" value="1"/>
</dbReference>
<accession>A1D174</accession>
<dbReference type="CDD" id="cd17956">
    <property type="entry name" value="DEADc_DDX51"/>
    <property type="match status" value="1"/>
</dbReference>
<comment type="catalytic activity">
    <reaction evidence="8 10">
        <text>ATP + H2O = ADP + phosphate + H(+)</text>
        <dbReference type="Rhea" id="RHEA:13065"/>
        <dbReference type="ChEBI" id="CHEBI:15377"/>
        <dbReference type="ChEBI" id="CHEBI:15378"/>
        <dbReference type="ChEBI" id="CHEBI:30616"/>
        <dbReference type="ChEBI" id="CHEBI:43474"/>
        <dbReference type="ChEBI" id="CHEBI:456216"/>
        <dbReference type="EC" id="3.6.4.13"/>
    </reaction>
</comment>
<evidence type="ECO:0000256" key="2">
    <source>
        <dbReference type="ARBA" id="ARBA00022552"/>
    </source>
</evidence>
<evidence type="ECO:0000256" key="5">
    <source>
        <dbReference type="ARBA" id="ARBA00022806"/>
    </source>
</evidence>
<feature type="region of interest" description="Disordered" evidence="11">
    <location>
        <begin position="1"/>
        <end position="175"/>
    </location>
</feature>
<feature type="compositionally biased region" description="Low complexity" evidence="11">
    <location>
        <begin position="655"/>
        <end position="673"/>
    </location>
</feature>
<feature type="domain" description="Helicase ATP-binding" evidence="12">
    <location>
        <begin position="287"/>
        <end position="534"/>
    </location>
</feature>
<evidence type="ECO:0000259" key="12">
    <source>
        <dbReference type="PROSITE" id="PS51192"/>
    </source>
</evidence>
<dbReference type="SMART" id="SM00487">
    <property type="entry name" value="DEXDc"/>
    <property type="match status" value="1"/>
</dbReference>
<feature type="compositionally biased region" description="Basic and acidic residues" evidence="11">
    <location>
        <begin position="140"/>
        <end position="149"/>
    </location>
</feature>
<keyword evidence="2" id="KW-0698">rRNA processing</keyword>
<evidence type="ECO:0000256" key="9">
    <source>
        <dbReference type="PROSITE-ProRule" id="PRU00552"/>
    </source>
</evidence>
<dbReference type="EMBL" id="DS027688">
    <property type="protein sequence ID" value="EAW22167.1"/>
    <property type="molecule type" value="Genomic_DNA"/>
</dbReference>
<dbReference type="PANTHER" id="PTHR24031">
    <property type="entry name" value="RNA HELICASE"/>
    <property type="match status" value="1"/>
</dbReference>
<evidence type="ECO:0000313" key="16">
    <source>
        <dbReference type="Proteomes" id="UP000006702"/>
    </source>
</evidence>
<dbReference type="GO" id="GO:0016787">
    <property type="term" value="F:hydrolase activity"/>
    <property type="evidence" value="ECO:0007669"/>
    <property type="project" value="UniProtKB-KW"/>
</dbReference>
<dbReference type="eggNOG" id="KOG0350">
    <property type="taxonomic scope" value="Eukaryota"/>
</dbReference>
<gene>
    <name evidence="15" type="ORF">NFIA_008440</name>
</gene>
<feature type="region of interest" description="Disordered" evidence="11">
    <location>
        <begin position="602"/>
        <end position="685"/>
    </location>
</feature>
<dbReference type="PROSITE" id="PS51195">
    <property type="entry name" value="Q_MOTIF"/>
    <property type="match status" value="1"/>
</dbReference>
<proteinExistence type="inferred from homology"/>
<dbReference type="InterPro" id="IPR014001">
    <property type="entry name" value="Helicase_ATP-bd"/>
</dbReference>
<dbReference type="InterPro" id="IPR011545">
    <property type="entry name" value="DEAD/DEAH_box_helicase_dom"/>
</dbReference>
<comment type="domain">
    <text evidence="10">The Q motif is unique to and characteristic of the DEAD box family of RNA helicases and controls ATP binding and hydrolysis.</text>
</comment>
<dbReference type="GeneID" id="4591500"/>
<dbReference type="EC" id="3.6.4.13" evidence="10"/>
<dbReference type="OrthoDB" id="3370at2759"/>
<keyword evidence="5 10" id="KW-0347">Helicase</keyword>
<dbReference type="PROSITE" id="PS51194">
    <property type="entry name" value="HELICASE_CTER"/>
    <property type="match status" value="1"/>
</dbReference>
<evidence type="ECO:0000256" key="1">
    <source>
        <dbReference type="ARBA" id="ARBA00004604"/>
    </source>
</evidence>
<keyword evidence="7 10" id="KW-0694">RNA-binding</keyword>
<evidence type="ECO:0000256" key="8">
    <source>
        <dbReference type="ARBA" id="ARBA00047984"/>
    </source>
</evidence>
<feature type="domain" description="Helicase C-terminal" evidence="13">
    <location>
        <begin position="668"/>
        <end position="834"/>
    </location>
</feature>
<comment type="subcellular location">
    <subcellularLocation>
        <location evidence="1">Nucleus</location>
        <location evidence="1">Nucleolus</location>
    </subcellularLocation>
</comment>
<keyword evidence="6 10" id="KW-0067">ATP-binding</keyword>
<protein>
    <recommendedName>
        <fullName evidence="10">ATP-dependent RNA helicase</fullName>
        <ecNumber evidence="10">3.6.4.13</ecNumber>
    </recommendedName>
</protein>
<keyword evidence="16" id="KW-1185">Reference proteome</keyword>
<evidence type="ECO:0000256" key="3">
    <source>
        <dbReference type="ARBA" id="ARBA00022741"/>
    </source>
</evidence>
<dbReference type="CDD" id="cd18787">
    <property type="entry name" value="SF2_C_DEAD"/>
    <property type="match status" value="1"/>
</dbReference>
<evidence type="ECO:0000259" key="13">
    <source>
        <dbReference type="PROSITE" id="PS51194"/>
    </source>
</evidence>
<name>A1D174_NEOFI</name>
<evidence type="ECO:0000256" key="10">
    <source>
        <dbReference type="RuleBase" id="RU365068"/>
    </source>
</evidence>
<dbReference type="KEGG" id="nfi:NFIA_008440"/>
<dbReference type="InterPro" id="IPR000629">
    <property type="entry name" value="RNA-helicase_DEAD-box_CS"/>
</dbReference>
<comment type="function">
    <text evidence="10">RNA helicase.</text>
</comment>
<reference evidence="16" key="1">
    <citation type="journal article" date="2008" name="PLoS Genet.">
        <title>Genomic islands in the pathogenic filamentous fungus Aspergillus fumigatus.</title>
        <authorList>
            <person name="Fedorova N.D."/>
            <person name="Khaldi N."/>
            <person name="Joardar V.S."/>
            <person name="Maiti R."/>
            <person name="Amedeo P."/>
            <person name="Anderson M.J."/>
            <person name="Crabtree J."/>
            <person name="Silva J.C."/>
            <person name="Badger J.H."/>
            <person name="Albarraq A."/>
            <person name="Angiuoli S."/>
            <person name="Bussey H."/>
            <person name="Bowyer P."/>
            <person name="Cotty P.J."/>
            <person name="Dyer P.S."/>
            <person name="Egan A."/>
            <person name="Galens K."/>
            <person name="Fraser-Liggett C.M."/>
            <person name="Haas B.J."/>
            <person name="Inman J.M."/>
            <person name="Kent R."/>
            <person name="Lemieux S."/>
            <person name="Malavazi I."/>
            <person name="Orvis J."/>
            <person name="Roemer T."/>
            <person name="Ronning C.M."/>
            <person name="Sundaram J.P."/>
            <person name="Sutton G."/>
            <person name="Turner G."/>
            <person name="Venter J.C."/>
            <person name="White O.R."/>
            <person name="Whitty B.R."/>
            <person name="Youngman P."/>
            <person name="Wolfe K.H."/>
            <person name="Goldman G.H."/>
            <person name="Wortman J.R."/>
            <person name="Jiang B."/>
            <person name="Denning D.W."/>
            <person name="Nierman W.C."/>
        </authorList>
    </citation>
    <scope>NUCLEOTIDE SEQUENCE [LARGE SCALE GENOMIC DNA]</scope>
    <source>
        <strain evidence="16">ATCC 1020 / DSM 3700 / CBS 544.65 / FGSC A1164 / JCM 1740 / NRRL 181 / WB 181</strain>
    </source>
</reference>
<feature type="compositionally biased region" description="Basic and acidic residues" evidence="11">
    <location>
        <begin position="71"/>
        <end position="88"/>
    </location>
</feature>
<dbReference type="GO" id="GO:0003723">
    <property type="term" value="F:RNA binding"/>
    <property type="evidence" value="ECO:0007669"/>
    <property type="project" value="UniProtKB-UniRule"/>
</dbReference>
<evidence type="ECO:0000313" key="15">
    <source>
        <dbReference type="EMBL" id="EAW22167.1"/>
    </source>
</evidence>
<dbReference type="RefSeq" id="XP_001264064.1">
    <property type="nucleotide sequence ID" value="XM_001264063.1"/>
</dbReference>
<dbReference type="Proteomes" id="UP000006702">
    <property type="component" value="Unassembled WGS sequence"/>
</dbReference>
<dbReference type="Gene3D" id="3.40.50.300">
    <property type="entry name" value="P-loop containing nucleotide triphosphate hydrolases"/>
    <property type="match status" value="2"/>
</dbReference>
<dbReference type="AlphaFoldDB" id="A1D174"/>
<feature type="compositionally biased region" description="Basic residues" evidence="11">
    <location>
        <begin position="108"/>
        <end position="117"/>
    </location>
</feature>
<feature type="compositionally biased region" description="Acidic residues" evidence="11">
    <location>
        <begin position="610"/>
        <end position="654"/>
    </location>
</feature>
<feature type="domain" description="DEAD-box RNA helicase Q" evidence="14">
    <location>
        <begin position="251"/>
        <end position="279"/>
    </location>
</feature>
<evidence type="ECO:0000256" key="7">
    <source>
        <dbReference type="ARBA" id="ARBA00022884"/>
    </source>
</evidence>
<dbReference type="SMART" id="SM00490">
    <property type="entry name" value="HELICc"/>
    <property type="match status" value="1"/>
</dbReference>
<dbReference type="InterPro" id="IPR027417">
    <property type="entry name" value="P-loop_NTPase"/>
</dbReference>
<feature type="short sequence motif" description="Q motif" evidence="9">
    <location>
        <begin position="251"/>
        <end position="279"/>
    </location>
</feature>
<keyword evidence="4 10" id="KW-0378">Hydrolase</keyword>
<dbReference type="GO" id="GO:0003724">
    <property type="term" value="F:RNA helicase activity"/>
    <property type="evidence" value="ECO:0007669"/>
    <property type="project" value="UniProtKB-EC"/>
</dbReference>
<dbReference type="SUPFAM" id="SSF52540">
    <property type="entry name" value="P-loop containing nucleoside triphosphate hydrolases"/>
    <property type="match status" value="2"/>
</dbReference>
<dbReference type="InterPro" id="IPR014014">
    <property type="entry name" value="RNA_helicase_DEAD_Q_motif"/>
</dbReference>
<feature type="region of interest" description="Disordered" evidence="11">
    <location>
        <begin position="539"/>
        <end position="561"/>
    </location>
</feature>
<dbReference type="OMA" id="HLEWLVI"/>
<dbReference type="VEuPathDB" id="FungiDB:NFIA_008440"/>
<dbReference type="GO" id="GO:0005730">
    <property type="term" value="C:nucleolus"/>
    <property type="evidence" value="ECO:0007669"/>
    <property type="project" value="UniProtKB-SubCell"/>
</dbReference>
<evidence type="ECO:0000256" key="11">
    <source>
        <dbReference type="SAM" id="MobiDB-lite"/>
    </source>
</evidence>
<comment type="similarity">
    <text evidence="10">Belongs to the DEAD box helicase family.</text>
</comment>
<evidence type="ECO:0000259" key="14">
    <source>
        <dbReference type="PROSITE" id="PS51195"/>
    </source>
</evidence>